<gene>
    <name evidence="1" type="ORF">HOLleu_00654</name>
</gene>
<keyword evidence="2" id="KW-1185">Reference proteome</keyword>
<name>A0A9Q1CNA1_HOLLE</name>
<evidence type="ECO:0000313" key="1">
    <source>
        <dbReference type="EMBL" id="KAJ8048371.1"/>
    </source>
</evidence>
<organism evidence="1 2">
    <name type="scientific">Holothuria leucospilota</name>
    <name type="common">Black long sea cucumber</name>
    <name type="synonym">Mertensiothuria leucospilota</name>
    <dbReference type="NCBI Taxonomy" id="206669"/>
    <lineage>
        <taxon>Eukaryota</taxon>
        <taxon>Metazoa</taxon>
        <taxon>Echinodermata</taxon>
        <taxon>Eleutherozoa</taxon>
        <taxon>Echinozoa</taxon>
        <taxon>Holothuroidea</taxon>
        <taxon>Aspidochirotacea</taxon>
        <taxon>Aspidochirotida</taxon>
        <taxon>Holothuriidae</taxon>
        <taxon>Holothuria</taxon>
    </lineage>
</organism>
<dbReference type="PANTHER" id="PTHR46579">
    <property type="entry name" value="F5/8 TYPE C DOMAIN-CONTAINING PROTEIN-RELATED"/>
    <property type="match status" value="1"/>
</dbReference>
<dbReference type="OrthoDB" id="5988523at2759"/>
<sequence>MTQFNGKHGCARCLSPGQSTPAGRGSTWVYPFDIKPKLRSHDEFVADGKRAIEERKTIHGIKGPSWLSLGMKTDVIRGTLVHYMHCVLIGIVRKLLYLWFDPSHSPDPFSLSRALNQIDEASSH</sequence>
<dbReference type="EMBL" id="JAIZAY010000001">
    <property type="protein sequence ID" value="KAJ8048371.1"/>
    <property type="molecule type" value="Genomic_DNA"/>
</dbReference>
<proteinExistence type="predicted"/>
<protein>
    <submittedName>
        <fullName evidence="1">Uncharacterized protein</fullName>
    </submittedName>
</protein>
<comment type="caution">
    <text evidence="1">The sequence shown here is derived from an EMBL/GenBank/DDBJ whole genome shotgun (WGS) entry which is preliminary data.</text>
</comment>
<dbReference type="Proteomes" id="UP001152320">
    <property type="component" value="Chromosome 1"/>
</dbReference>
<accession>A0A9Q1CNA1</accession>
<dbReference type="AlphaFoldDB" id="A0A9Q1CNA1"/>
<reference evidence="1" key="1">
    <citation type="submission" date="2021-10" db="EMBL/GenBank/DDBJ databases">
        <title>Tropical sea cucumber genome reveals ecological adaptation and Cuvierian tubules defense mechanism.</title>
        <authorList>
            <person name="Chen T."/>
        </authorList>
    </citation>
    <scope>NUCLEOTIDE SEQUENCE</scope>
    <source>
        <strain evidence="1">Nanhai2018</strain>
        <tissue evidence="1">Muscle</tissue>
    </source>
</reference>
<dbReference type="PANTHER" id="PTHR46579:SF1">
    <property type="entry name" value="F5_8 TYPE C DOMAIN-CONTAINING PROTEIN"/>
    <property type="match status" value="1"/>
</dbReference>
<evidence type="ECO:0000313" key="2">
    <source>
        <dbReference type="Proteomes" id="UP001152320"/>
    </source>
</evidence>